<dbReference type="Pfam" id="PF04927">
    <property type="entry name" value="SMP"/>
    <property type="match status" value="3"/>
</dbReference>
<accession>V4TUV9</accession>
<dbReference type="OMA" id="RNKPDMR"/>
<feature type="region of interest" description="Disordered" evidence="3">
    <location>
        <begin position="285"/>
        <end position="321"/>
    </location>
</feature>
<feature type="domain" description="SMP" evidence="4">
    <location>
        <begin position="212"/>
        <end position="268"/>
    </location>
</feature>
<evidence type="ECO:0000313" key="6">
    <source>
        <dbReference type="Proteomes" id="UP000030687"/>
    </source>
</evidence>
<feature type="domain" description="SMP" evidence="4">
    <location>
        <begin position="94"/>
        <end position="149"/>
    </location>
</feature>
<comment type="similarity">
    <text evidence="1">Belongs to the LEA type SMP family.</text>
</comment>
<protein>
    <recommendedName>
        <fullName evidence="4">SMP domain-containing protein</fullName>
    </recommendedName>
</protein>
<dbReference type="PANTHER" id="PTHR31174:SF31">
    <property type="entry name" value="LATE EMBRYOGENESIS ABUNDANT PROTEIN 3"/>
    <property type="match status" value="1"/>
</dbReference>
<evidence type="ECO:0000259" key="4">
    <source>
        <dbReference type="Pfam" id="PF04927"/>
    </source>
</evidence>
<reference evidence="5 6" key="1">
    <citation type="submission" date="2013-10" db="EMBL/GenBank/DDBJ databases">
        <authorList>
            <consortium name="International Citrus Genome Consortium"/>
            <person name="Jenkins J."/>
            <person name="Schmutz J."/>
            <person name="Prochnik S."/>
            <person name="Rokhsar D."/>
            <person name="Gmitter F."/>
            <person name="Ollitrault P."/>
            <person name="Machado M."/>
            <person name="Talon M."/>
            <person name="Wincker P."/>
            <person name="Jaillon O."/>
            <person name="Morgante M."/>
        </authorList>
    </citation>
    <scope>NUCLEOTIDE SEQUENCE</scope>
    <source>
        <strain evidence="6">cv. Clemenules</strain>
    </source>
</reference>
<evidence type="ECO:0000256" key="3">
    <source>
        <dbReference type="SAM" id="MobiDB-lite"/>
    </source>
</evidence>
<dbReference type="Proteomes" id="UP000030687">
    <property type="component" value="Unassembled WGS sequence"/>
</dbReference>
<evidence type="ECO:0000256" key="2">
    <source>
        <dbReference type="ARBA" id="ARBA00022737"/>
    </source>
</evidence>
<gene>
    <name evidence="5" type="ORF">CICLE_v10023775mg</name>
</gene>
<dbReference type="STRING" id="85681.V4TUV9"/>
<dbReference type="EMBL" id="KI536661">
    <property type="protein sequence ID" value="ESR57282.1"/>
    <property type="molecule type" value="Genomic_DNA"/>
</dbReference>
<keyword evidence="6" id="KW-1185">Reference proteome</keyword>
<dbReference type="KEGG" id="cic:CICLE_v10023775mg"/>
<dbReference type="InterPro" id="IPR007011">
    <property type="entry name" value="LEA_SMP_dom"/>
</dbReference>
<feature type="compositionally biased region" description="Basic and acidic residues" evidence="3">
    <location>
        <begin position="289"/>
        <end position="300"/>
    </location>
</feature>
<dbReference type="InterPro" id="IPR042971">
    <property type="entry name" value="LEA_SMP"/>
</dbReference>
<dbReference type="eggNOG" id="ENOG502QPSX">
    <property type="taxonomic scope" value="Eukaryota"/>
</dbReference>
<dbReference type="PANTHER" id="PTHR31174">
    <property type="entry name" value="SEED MATURATION FAMILY PROTEIN"/>
    <property type="match status" value="1"/>
</dbReference>
<feature type="domain" description="SMP" evidence="4">
    <location>
        <begin position="276"/>
        <end position="334"/>
    </location>
</feature>
<evidence type="ECO:0000313" key="5">
    <source>
        <dbReference type="EMBL" id="ESR57282.1"/>
    </source>
</evidence>
<evidence type="ECO:0000256" key="1">
    <source>
        <dbReference type="ARBA" id="ARBA00010733"/>
    </source>
</evidence>
<keyword evidence="2" id="KW-0677">Repeat</keyword>
<proteinExistence type="inferred from homology"/>
<dbReference type="InParanoid" id="V4TUV9"/>
<sequence>MVHTPSDSRPTIVTNSPQIKNTCEVIQLSIFHSNTCKLTNKLLSQILKHSGLVLKQQPPYPALRILIIKPLVKKRLSQEQPQKLRPQHDHDLPINYGDVFDVSGELASQPVAQRDAAAMQAAENMALGKTQRGGPAAVMQSAAEANERAGFTSHSTATHIARDQGVTVSESTVADGNRIITEAIGDQVLAQYATPEVPTRASGAALGRDQSTIGEALEATALSAGDKAVDQSDAAAIYAAEARASATNEIKPGGIGSRAQSAATQNERTTFFSDKITISDVSGDATTKLSDDKPVTREDAEGIISPEIRNKPDMRTTPGGVASSMAAAARLNQSK</sequence>
<organism evidence="5 6">
    <name type="scientific">Citrus clementina</name>
    <name type="common">Clementine</name>
    <name type="synonym">Citrus deliciosa x Citrus sinensis</name>
    <dbReference type="NCBI Taxonomy" id="85681"/>
    <lineage>
        <taxon>Eukaryota</taxon>
        <taxon>Viridiplantae</taxon>
        <taxon>Streptophyta</taxon>
        <taxon>Embryophyta</taxon>
        <taxon>Tracheophyta</taxon>
        <taxon>Spermatophyta</taxon>
        <taxon>Magnoliopsida</taxon>
        <taxon>eudicotyledons</taxon>
        <taxon>Gunneridae</taxon>
        <taxon>Pentapetalae</taxon>
        <taxon>rosids</taxon>
        <taxon>malvids</taxon>
        <taxon>Sapindales</taxon>
        <taxon>Rutaceae</taxon>
        <taxon>Aurantioideae</taxon>
        <taxon>Citrus</taxon>
    </lineage>
</organism>
<dbReference type="Gramene" id="ESR57282">
    <property type="protein sequence ID" value="ESR57282"/>
    <property type="gene ID" value="CICLE_v10023775mg"/>
</dbReference>
<name>V4TUV9_CITCL</name>
<dbReference type="AlphaFoldDB" id="V4TUV9"/>